<keyword evidence="4" id="KW-0408">Iron</keyword>
<dbReference type="InterPro" id="IPR006638">
    <property type="entry name" value="Elp3/MiaA/NifB-like_rSAM"/>
</dbReference>
<dbReference type="Pfam" id="PF13282">
    <property type="entry name" value="DUF4070"/>
    <property type="match status" value="1"/>
</dbReference>
<dbReference type="PANTHER" id="PTHR43409">
    <property type="entry name" value="ANAEROBIC MAGNESIUM-PROTOPORPHYRIN IX MONOMETHYL ESTER CYCLASE-RELATED"/>
    <property type="match status" value="1"/>
</dbReference>
<reference evidence="7" key="1">
    <citation type="submission" date="2019-09" db="EMBL/GenBank/DDBJ databases">
        <title>Characterisation of the sponge microbiome using genome-centric metagenomics.</title>
        <authorList>
            <person name="Engelberts J.P."/>
            <person name="Robbins S.J."/>
            <person name="De Goeij J.M."/>
            <person name="Aranda M."/>
            <person name="Bell S.C."/>
            <person name="Webster N.S."/>
        </authorList>
    </citation>
    <scope>NUCLEOTIDE SEQUENCE</scope>
    <source>
        <strain evidence="7">SB0662_bin_9</strain>
    </source>
</reference>
<evidence type="ECO:0000259" key="6">
    <source>
        <dbReference type="PROSITE" id="PS51918"/>
    </source>
</evidence>
<keyword evidence="3" id="KW-0479">Metal-binding</keyword>
<dbReference type="InterPro" id="IPR006158">
    <property type="entry name" value="Cobalamin-bd"/>
</dbReference>
<dbReference type="SUPFAM" id="SSF102114">
    <property type="entry name" value="Radical SAM enzymes"/>
    <property type="match status" value="1"/>
</dbReference>
<evidence type="ECO:0000313" key="7">
    <source>
        <dbReference type="EMBL" id="MYD91499.1"/>
    </source>
</evidence>
<name>A0A6B1DUV5_9CHLR</name>
<evidence type="ECO:0000256" key="3">
    <source>
        <dbReference type="ARBA" id="ARBA00022723"/>
    </source>
</evidence>
<dbReference type="GO" id="GO:0051536">
    <property type="term" value="F:iron-sulfur cluster binding"/>
    <property type="evidence" value="ECO:0007669"/>
    <property type="project" value="UniProtKB-KW"/>
</dbReference>
<dbReference type="PANTHER" id="PTHR43409:SF3">
    <property type="entry name" value="HYPOTHETICAL METHYLTRANSFERASE"/>
    <property type="match status" value="1"/>
</dbReference>
<dbReference type="InterPro" id="IPR034466">
    <property type="entry name" value="Methyltransferase_Class_B"/>
</dbReference>
<dbReference type="SMART" id="SM00729">
    <property type="entry name" value="Elp3"/>
    <property type="match status" value="1"/>
</dbReference>
<dbReference type="SFLD" id="SFLDG01123">
    <property type="entry name" value="methyltransferase_(Class_B)"/>
    <property type="match status" value="1"/>
</dbReference>
<dbReference type="InterPro" id="IPR058240">
    <property type="entry name" value="rSAM_sf"/>
</dbReference>
<keyword evidence="2" id="KW-0949">S-adenosyl-L-methionine</keyword>
<dbReference type="Gene3D" id="3.20.20.70">
    <property type="entry name" value="Aldolase class I"/>
    <property type="match status" value="1"/>
</dbReference>
<evidence type="ECO:0000256" key="4">
    <source>
        <dbReference type="ARBA" id="ARBA00023004"/>
    </source>
</evidence>
<comment type="cofactor">
    <cofactor evidence="1">
        <name>[4Fe-4S] cluster</name>
        <dbReference type="ChEBI" id="CHEBI:49883"/>
    </cofactor>
</comment>
<feature type="domain" description="Radical SAM core" evidence="6">
    <location>
        <begin position="162"/>
        <end position="399"/>
    </location>
</feature>
<dbReference type="EMBL" id="VXPY01000098">
    <property type="protein sequence ID" value="MYD91499.1"/>
    <property type="molecule type" value="Genomic_DNA"/>
</dbReference>
<dbReference type="GO" id="GO:0003824">
    <property type="term" value="F:catalytic activity"/>
    <property type="evidence" value="ECO:0007669"/>
    <property type="project" value="InterPro"/>
</dbReference>
<evidence type="ECO:0000256" key="5">
    <source>
        <dbReference type="ARBA" id="ARBA00023014"/>
    </source>
</evidence>
<dbReference type="SFLD" id="SFLDG01082">
    <property type="entry name" value="B12-binding_domain_containing"/>
    <property type="match status" value="1"/>
</dbReference>
<dbReference type="InterPro" id="IPR025274">
    <property type="entry name" value="DUF4070"/>
</dbReference>
<dbReference type="GO" id="GO:0031419">
    <property type="term" value="F:cobalamin binding"/>
    <property type="evidence" value="ECO:0007669"/>
    <property type="project" value="InterPro"/>
</dbReference>
<dbReference type="InterPro" id="IPR051198">
    <property type="entry name" value="BchE-like"/>
</dbReference>
<dbReference type="Gene3D" id="3.40.50.280">
    <property type="entry name" value="Cobalamin-binding domain"/>
    <property type="match status" value="1"/>
</dbReference>
<dbReference type="InterPro" id="IPR013785">
    <property type="entry name" value="Aldolase_TIM"/>
</dbReference>
<evidence type="ECO:0000256" key="2">
    <source>
        <dbReference type="ARBA" id="ARBA00022691"/>
    </source>
</evidence>
<accession>A0A6B1DUV5</accession>
<organism evidence="7">
    <name type="scientific">Caldilineaceae bacterium SB0662_bin_9</name>
    <dbReference type="NCBI Taxonomy" id="2605258"/>
    <lineage>
        <taxon>Bacteria</taxon>
        <taxon>Bacillati</taxon>
        <taxon>Chloroflexota</taxon>
        <taxon>Caldilineae</taxon>
        <taxon>Caldilineales</taxon>
        <taxon>Caldilineaceae</taxon>
    </lineage>
</organism>
<dbReference type="CDD" id="cd01335">
    <property type="entry name" value="Radical_SAM"/>
    <property type="match status" value="1"/>
</dbReference>
<gene>
    <name evidence="7" type="ORF">F4Y08_14400</name>
</gene>
<dbReference type="PROSITE" id="PS51918">
    <property type="entry name" value="RADICAL_SAM"/>
    <property type="match status" value="1"/>
</dbReference>
<dbReference type="Pfam" id="PF04055">
    <property type="entry name" value="Radical_SAM"/>
    <property type="match status" value="1"/>
</dbReference>
<dbReference type="GO" id="GO:0046872">
    <property type="term" value="F:metal ion binding"/>
    <property type="evidence" value="ECO:0007669"/>
    <property type="project" value="UniProtKB-KW"/>
</dbReference>
<evidence type="ECO:0000256" key="1">
    <source>
        <dbReference type="ARBA" id="ARBA00001966"/>
    </source>
</evidence>
<dbReference type="GO" id="GO:0005829">
    <property type="term" value="C:cytosol"/>
    <property type="evidence" value="ECO:0007669"/>
    <property type="project" value="TreeGrafter"/>
</dbReference>
<sequence length="586" mass="65828">MRNALLVYPEYPPSYWGINFALEMLGVKAAFPPLGLLTVAAMFPPEYALRVVDMNVSPLQDSDLDWADMVFTSTMIVQRESLQKVIERCHHAGVPVVAGGPYPTSNHQDIVGVDYFVLDEVEETFPRFLRDLDKGRAKNIYREPQKPNVTQTPIPRFDLIELSDYSTMCVQFSRGCPFDCEFCDIIKLYGRVPRTKSPQQIVEEFETLYRLGWRGYLFLVDDNFIGNRRDALNLLPAIAEWQREHGFPFQLFTEASVNLARMDSVMDEMIEAGFNGVFLGIETPNPKALAITKKPQNINGREPDYLLNAVRKIQHKGMQVMGGFILGLDGDDEQVFDAQIQFIQEAGIPMSLVGLLTALKGTDLYARLQSENRLLDAPVGASATALNFVPQMNPRILIEGYLRVVSTIYDPSLESYFERCLTLFKHLKPSPHVTSTLKEHEIYLALMAVRRRLAPSQLPAYGRYIAKVSKDHPSMLPEAIRLAALGYHFEKLTRVQIAHQGFEGFLAAELSAFREAAVDPETNGDTGDNRREELMARVNSRYRSIPAEYRFNADGIDDALASFRVSVNEHADSTQLAGAAHGVPPG</sequence>
<protein>
    <submittedName>
        <fullName evidence="7">DUF4070 domain-containing protein</fullName>
    </submittedName>
</protein>
<dbReference type="SFLD" id="SFLDF00303">
    <property type="entry name" value="hopanoid_C2-methyltransferase"/>
    <property type="match status" value="1"/>
</dbReference>
<dbReference type="AlphaFoldDB" id="A0A6B1DUV5"/>
<dbReference type="InterPro" id="IPR034530">
    <property type="entry name" value="HpnP-like"/>
</dbReference>
<dbReference type="Pfam" id="PF02310">
    <property type="entry name" value="B12-binding"/>
    <property type="match status" value="1"/>
</dbReference>
<keyword evidence="5" id="KW-0411">Iron-sulfur</keyword>
<dbReference type="InterPro" id="IPR007197">
    <property type="entry name" value="rSAM"/>
</dbReference>
<proteinExistence type="predicted"/>
<comment type="caution">
    <text evidence="7">The sequence shown here is derived from an EMBL/GenBank/DDBJ whole genome shotgun (WGS) entry which is preliminary data.</text>
</comment>
<dbReference type="SFLD" id="SFLDS00029">
    <property type="entry name" value="Radical_SAM"/>
    <property type="match status" value="1"/>
</dbReference>